<dbReference type="RefSeq" id="XP_035826593.1">
    <property type="nucleotide sequence ID" value="XM_035970700.1"/>
</dbReference>
<protein>
    <submittedName>
        <fullName evidence="4">Uncharacterized protein LOC101860420 isoform X2</fullName>
    </submittedName>
</protein>
<dbReference type="Proteomes" id="UP000694888">
    <property type="component" value="Unplaced"/>
</dbReference>
<dbReference type="GeneID" id="101860420"/>
<dbReference type="InterPro" id="IPR015943">
    <property type="entry name" value="WD40/YVTN_repeat-like_dom_sf"/>
</dbReference>
<feature type="coiled-coil region" evidence="1">
    <location>
        <begin position="10"/>
        <end position="76"/>
    </location>
</feature>
<keyword evidence="3" id="KW-1185">Reference proteome</keyword>
<sequence length="1094" mass="124701">MAHIKMPDRNRVADRKMAKLQQQLHNMEQQMEEQAELRRKAEQLQSMETLRMQQAVERANSSNMVLQDEIERLYNSPSPSTSKILEEVMTLRTKEFQKSQAKKAATIKNLAMERQKIMEARNRLREKNDVFRSVPSPIGNETGSPQVMTPAYRSVHSSDSHVQRVVDDMPNAVDRIWNLRESLHHDYLKMKRPYKGELGVESYEAWQMPDYYVVRKLVDDFVDDFIVKHIPSDYSVFERSMKLEMMVQKDRNWHQTSTALAERRAVKLAAEEIMLEVTSKMTKEIAGEGIHQDVMFKRISSNMFMKEAEIQATGKPDGRDPNDKAYDLVSRSFDSLQKNRDHHKKGVWGHSQVMSHPEVPAPQPLQRDPGPPPPSPKNKKGKKIPEPPKTKTPSHVVKQKSADGHRSFSEPLDADVILISYDHLHPENLKVMEPVKVDEQKEKNRKLWERIYRKKELAYWSNLKPFVFSMNIPKRCQGVSTISPSPDHMMLAVGTVIGDVIVYNTQVEPFAPLRVAIAGVNKGQVMHIAWSVDSSRLLAIRRQEKDARSVHVWETSGSPANNDVLQSFGFSTADNKDQPFSLSPVHVWDTKAGDFTLTEGSLAEQGSTKTAHLPLVAGFFPSLTFLTTQNHVCTASSGGEIMKFDLTPKKYEDDDKKPTVIFKSQYSNEENKANITKQDLLAQLLRQHEHPIICMGFVGNIGKMVTVDNQGFINIWKLDKDHLTGFDWYFPEGKYKLNLSKTMYSPSNTGKTRVVFTDRRRSKTTTQAEIAAERRKVQRTLDRMQLGDPWHVSSDTPGLDTSIYIPPGVVTASGALFNIVVRHRKTQQLSTFMTRMYTPVKVRCLRILSVKQSPSGNDMVFVLLFPEFPPKASHLMVIVLHLPTMKLRNFRQDINLSKEEYKDIQETKISSADISQVYGPTGADYLFMTLNGRISCMSLNTGSTVLHVDNVSRPKDPTFKGLMIDEKQFNLSKFHQIGCLGNMGSMYGVIYDKSSVLVKVLRLDDGNDHEDSRATWKSYQKWHGFKLTPSELRINPVNWVLSDMKHKEVEMASMFLSLLHDQLGTSADHSKQDKIDGYLAAEAKMSDQALLRDL</sequence>
<dbReference type="SUPFAM" id="SSF50978">
    <property type="entry name" value="WD40 repeat-like"/>
    <property type="match status" value="1"/>
</dbReference>
<accession>A0ABM1VW01</accession>
<name>A0ABM1VW01_APLCA</name>
<evidence type="ECO:0000256" key="2">
    <source>
        <dbReference type="SAM" id="MobiDB-lite"/>
    </source>
</evidence>
<reference evidence="4" key="1">
    <citation type="submission" date="2025-08" db="UniProtKB">
        <authorList>
            <consortium name="RefSeq"/>
        </authorList>
    </citation>
    <scope>IDENTIFICATION</scope>
</reference>
<evidence type="ECO:0000313" key="3">
    <source>
        <dbReference type="Proteomes" id="UP000694888"/>
    </source>
</evidence>
<feature type="compositionally biased region" description="Pro residues" evidence="2">
    <location>
        <begin position="359"/>
        <end position="376"/>
    </location>
</feature>
<gene>
    <name evidence="4" type="primary">LOC101860420</name>
</gene>
<dbReference type="Gene3D" id="2.130.10.10">
    <property type="entry name" value="YVTN repeat-like/Quinoprotein amine dehydrogenase"/>
    <property type="match status" value="1"/>
</dbReference>
<proteinExistence type="predicted"/>
<keyword evidence="1" id="KW-0175">Coiled coil</keyword>
<feature type="region of interest" description="Disordered" evidence="2">
    <location>
        <begin position="354"/>
        <end position="408"/>
    </location>
</feature>
<evidence type="ECO:0000313" key="4">
    <source>
        <dbReference type="RefSeq" id="XP_035826593.1"/>
    </source>
</evidence>
<organism evidence="3 4">
    <name type="scientific">Aplysia californica</name>
    <name type="common">California sea hare</name>
    <dbReference type="NCBI Taxonomy" id="6500"/>
    <lineage>
        <taxon>Eukaryota</taxon>
        <taxon>Metazoa</taxon>
        <taxon>Spiralia</taxon>
        <taxon>Lophotrochozoa</taxon>
        <taxon>Mollusca</taxon>
        <taxon>Gastropoda</taxon>
        <taxon>Heterobranchia</taxon>
        <taxon>Euthyneura</taxon>
        <taxon>Tectipleura</taxon>
        <taxon>Aplysiida</taxon>
        <taxon>Aplysioidea</taxon>
        <taxon>Aplysiidae</taxon>
        <taxon>Aplysia</taxon>
    </lineage>
</organism>
<evidence type="ECO:0000256" key="1">
    <source>
        <dbReference type="SAM" id="Coils"/>
    </source>
</evidence>
<dbReference type="InterPro" id="IPR036322">
    <property type="entry name" value="WD40_repeat_dom_sf"/>
</dbReference>